<keyword evidence="4" id="KW-0862">Zinc</keyword>
<dbReference type="GO" id="GO:0046872">
    <property type="term" value="F:metal ion binding"/>
    <property type="evidence" value="ECO:0007669"/>
    <property type="project" value="UniProtKB-KW"/>
</dbReference>
<dbReference type="STRING" id="1227549.SAMN05444007_104404"/>
<dbReference type="AlphaFoldDB" id="A0A1H6YZ68"/>
<dbReference type="GO" id="GO:0043720">
    <property type="term" value="F:3-keto-5-aminohexanoate cleavage activity"/>
    <property type="evidence" value="ECO:0007669"/>
    <property type="project" value="InterPro"/>
</dbReference>
<comment type="cofactor">
    <cofactor evidence="1">
        <name>Zn(2+)</name>
        <dbReference type="ChEBI" id="CHEBI:29105"/>
    </cofactor>
</comment>
<dbReference type="RefSeq" id="WP_092365465.1">
    <property type="nucleotide sequence ID" value="NZ_BMGV01000004.1"/>
</dbReference>
<name>A0A1H6YZ68_9RHOB</name>
<reference evidence="5 6" key="1">
    <citation type="submission" date="2016-10" db="EMBL/GenBank/DDBJ databases">
        <authorList>
            <person name="de Groot N.N."/>
        </authorList>
    </citation>
    <scope>NUCLEOTIDE SEQUENCE [LARGE SCALE GENOMIC DNA]</scope>
    <source>
        <strain evidence="5 6">DSM 29340</strain>
    </source>
</reference>
<dbReference type="InterPro" id="IPR011060">
    <property type="entry name" value="RibuloseP-bd_barrel"/>
</dbReference>
<keyword evidence="2" id="KW-0808">Transferase</keyword>
<dbReference type="InterPro" id="IPR013785">
    <property type="entry name" value="Aldolase_TIM"/>
</dbReference>
<gene>
    <name evidence="5" type="ORF">SAMN05444007_104404</name>
</gene>
<evidence type="ECO:0000313" key="6">
    <source>
        <dbReference type="Proteomes" id="UP000199379"/>
    </source>
</evidence>
<keyword evidence="6" id="KW-1185">Reference proteome</keyword>
<dbReference type="OrthoDB" id="9805277at2"/>
<evidence type="ECO:0000256" key="1">
    <source>
        <dbReference type="ARBA" id="ARBA00001947"/>
    </source>
</evidence>
<proteinExistence type="predicted"/>
<dbReference type="EMBL" id="FNYD01000004">
    <property type="protein sequence ID" value="SEJ42005.1"/>
    <property type="molecule type" value="Genomic_DNA"/>
</dbReference>
<sequence length="263" mass="28391">MRPLPRIMVAPNGARRQKSDHPALPVTLNEMLETAAACHAAGADGLHLHLRDADGGHLLDVDSYRTALRALADAVPDLAVQITTEAVGIYAPEVQRRVALGTGADMVSVAIREMCRDPQDVARAFYADCAARGIAVQHILYDLADADLLAGVIGDEALRDQALQLIYVLGRYSKNQTSEPSDLDPFLAWLQERKLSPDWAICAFGPGETDCLLRAARHGGKCRIGFENSLWNRDGSLARDNAERVSELVALLGDGADQSSRTA</sequence>
<dbReference type="Gene3D" id="3.20.20.70">
    <property type="entry name" value="Aldolase class I"/>
    <property type="match status" value="1"/>
</dbReference>
<dbReference type="InterPro" id="IPR008567">
    <property type="entry name" value="BKACE"/>
</dbReference>
<evidence type="ECO:0000256" key="3">
    <source>
        <dbReference type="ARBA" id="ARBA00022723"/>
    </source>
</evidence>
<keyword evidence="3" id="KW-0479">Metal-binding</keyword>
<evidence type="ECO:0000256" key="2">
    <source>
        <dbReference type="ARBA" id="ARBA00022679"/>
    </source>
</evidence>
<accession>A0A1H6YZ68</accession>
<dbReference type="Pfam" id="PF05853">
    <property type="entry name" value="BKACE"/>
    <property type="match status" value="1"/>
</dbReference>
<dbReference type="Proteomes" id="UP000199379">
    <property type="component" value="Unassembled WGS sequence"/>
</dbReference>
<dbReference type="PANTHER" id="PTHR37418">
    <property type="entry name" value="3-KETO-5-AMINOHEXANOATE CLEAVAGE ENZYME-RELATED"/>
    <property type="match status" value="1"/>
</dbReference>
<organism evidence="5 6">
    <name type="scientific">Cribrihabitans marinus</name>
    <dbReference type="NCBI Taxonomy" id="1227549"/>
    <lineage>
        <taxon>Bacteria</taxon>
        <taxon>Pseudomonadati</taxon>
        <taxon>Pseudomonadota</taxon>
        <taxon>Alphaproteobacteria</taxon>
        <taxon>Rhodobacterales</taxon>
        <taxon>Paracoccaceae</taxon>
        <taxon>Cribrihabitans</taxon>
    </lineage>
</organism>
<dbReference type="PANTHER" id="PTHR37418:SF2">
    <property type="entry name" value="3-KETO-5-AMINOHEXANOATE CLEAVAGE ENZYME"/>
    <property type="match status" value="1"/>
</dbReference>
<protein>
    <submittedName>
        <fullName evidence="5">Uncharacterized conserved protein, DUF849 family</fullName>
    </submittedName>
</protein>
<dbReference type="SUPFAM" id="SSF51366">
    <property type="entry name" value="Ribulose-phoshate binding barrel"/>
    <property type="match status" value="1"/>
</dbReference>
<evidence type="ECO:0000313" key="5">
    <source>
        <dbReference type="EMBL" id="SEJ42005.1"/>
    </source>
</evidence>
<evidence type="ECO:0000256" key="4">
    <source>
        <dbReference type="ARBA" id="ARBA00022833"/>
    </source>
</evidence>